<gene>
    <name evidence="1" type="ORF">Bccel_0730</name>
</gene>
<sequence>MLAEQGFEAVDMISVIIVLTIKYYYNNDTTLLYATFRFQQSTQCRSSNIHYEPDENNIHVCGTIEFMPEAEAYLYDIKFLGIDNQKAHTLFKNIFPDSTLNVGIYRSCKSCISLFSHRDKVSTIYITREGYEEDAKIAQEKVFQEFHLIRDYGDEFIELPDGTKHYLSPKANEADVIIPKTDPTNNNTCKNSV</sequence>
<evidence type="ECO:0000313" key="2">
    <source>
        <dbReference type="Proteomes" id="UP000036923"/>
    </source>
</evidence>
<organism evidence="1 2">
    <name type="scientific">Pseudobacteroides cellulosolvens ATCC 35603 = DSM 2933</name>
    <dbReference type="NCBI Taxonomy" id="398512"/>
    <lineage>
        <taxon>Bacteria</taxon>
        <taxon>Bacillati</taxon>
        <taxon>Bacillota</taxon>
        <taxon>Clostridia</taxon>
        <taxon>Eubacteriales</taxon>
        <taxon>Oscillospiraceae</taxon>
        <taxon>Pseudobacteroides</taxon>
    </lineage>
</organism>
<proteinExistence type="predicted"/>
<dbReference type="Proteomes" id="UP000036923">
    <property type="component" value="Unassembled WGS sequence"/>
</dbReference>
<protein>
    <submittedName>
        <fullName evidence="1">Uncharacterized protein</fullName>
    </submittedName>
</protein>
<reference evidence="2" key="1">
    <citation type="submission" date="2015-07" db="EMBL/GenBank/DDBJ databases">
        <title>Near-Complete Genome Sequence of the Cellulolytic Bacterium Bacteroides (Pseudobacteroides) cellulosolvens ATCC 35603.</title>
        <authorList>
            <person name="Dassa B."/>
            <person name="Utturkar S.M."/>
            <person name="Klingeman D.M."/>
            <person name="Hurt R.A."/>
            <person name="Keller M."/>
            <person name="Xu J."/>
            <person name="Reddy Y.H.K."/>
            <person name="Borovok I."/>
            <person name="Grinberg I.R."/>
            <person name="Lamed R."/>
            <person name="Zhivin O."/>
            <person name="Bayer E.A."/>
            <person name="Brown S.D."/>
        </authorList>
    </citation>
    <scope>NUCLEOTIDE SEQUENCE [LARGE SCALE GENOMIC DNA]</scope>
    <source>
        <strain evidence="2">DSM 2933</strain>
    </source>
</reference>
<evidence type="ECO:0000313" key="1">
    <source>
        <dbReference type="EMBL" id="KNY25470.1"/>
    </source>
</evidence>
<dbReference type="EMBL" id="LGTC01000001">
    <property type="protein sequence ID" value="KNY25470.1"/>
    <property type="molecule type" value="Genomic_DNA"/>
</dbReference>
<dbReference type="RefSeq" id="WP_036943073.1">
    <property type="nucleotide sequence ID" value="NZ_JQKC01000020.1"/>
</dbReference>
<comment type="caution">
    <text evidence="1">The sequence shown here is derived from an EMBL/GenBank/DDBJ whole genome shotgun (WGS) entry which is preliminary data.</text>
</comment>
<accession>A0A0L6JIB9</accession>
<keyword evidence="2" id="KW-1185">Reference proteome</keyword>
<dbReference type="AlphaFoldDB" id="A0A0L6JIB9"/>
<name>A0A0L6JIB9_9FIRM</name>